<dbReference type="GO" id="GO:0016887">
    <property type="term" value="F:ATP hydrolysis activity"/>
    <property type="evidence" value="ECO:0007669"/>
    <property type="project" value="InterPro"/>
</dbReference>
<evidence type="ECO:0000256" key="2">
    <source>
        <dbReference type="ARBA" id="ARBA00022448"/>
    </source>
</evidence>
<gene>
    <name evidence="6" type="ORF">CcarbDRAFT_4912</name>
</gene>
<dbReference type="STRING" id="536227.Ccar_09525"/>
<dbReference type="GO" id="GO:0098796">
    <property type="term" value="C:membrane protein complex"/>
    <property type="evidence" value="ECO:0007669"/>
    <property type="project" value="UniProtKB-ARBA"/>
</dbReference>
<keyword evidence="2" id="KW-0813">Transport</keyword>
<dbReference type="InterPro" id="IPR027417">
    <property type="entry name" value="P-loop_NTPase"/>
</dbReference>
<protein>
    <submittedName>
        <fullName evidence="6">ABC transporter related protein</fullName>
    </submittedName>
</protein>
<evidence type="ECO:0000256" key="4">
    <source>
        <dbReference type="ARBA" id="ARBA00022840"/>
    </source>
</evidence>
<name>C6Q1J4_9CLOT</name>
<dbReference type="eggNOG" id="COG1136">
    <property type="taxonomic scope" value="Bacteria"/>
</dbReference>
<evidence type="ECO:0000256" key="1">
    <source>
        <dbReference type="ARBA" id="ARBA00005417"/>
    </source>
</evidence>
<dbReference type="InterPro" id="IPR017911">
    <property type="entry name" value="MacB-like_ATP-bd"/>
</dbReference>
<evidence type="ECO:0000313" key="7">
    <source>
        <dbReference type="Proteomes" id="UP000004198"/>
    </source>
</evidence>
<dbReference type="Pfam" id="PF00005">
    <property type="entry name" value="ABC_tran"/>
    <property type="match status" value="1"/>
</dbReference>
<dbReference type="Gene3D" id="3.40.50.300">
    <property type="entry name" value="P-loop containing nucleotide triphosphate hydrolases"/>
    <property type="match status" value="1"/>
</dbReference>
<evidence type="ECO:0000313" key="6">
    <source>
        <dbReference type="EMBL" id="EET84633.1"/>
    </source>
</evidence>
<sequence>MKLIDERNDNMSVLKAENISKIYGDKKGSLQVKALDKFNISIDEGEFVGVMGPSGSGKSTLLNILATIDTPTSGELFINGVNPEKLDEKKSALFRRKELGFIFQDFNLLDSLSIKENIILPLVLNKTNTHEIEKKVGDIASLLNIKKILDKRPYETSGGQQQRAACARALIHNPSIILADEPTGNLDSKASQDVMESLTNLNNERKATIMMVTHDPFAASFCKRIIMIKDGRFFLEIVKGGNRQAFFKEIMDSLTLIGGNYNDIA</sequence>
<dbReference type="EMBL" id="ACVI01000141">
    <property type="protein sequence ID" value="EET84633.1"/>
    <property type="molecule type" value="Genomic_DNA"/>
</dbReference>
<proteinExistence type="inferred from homology"/>
<evidence type="ECO:0000256" key="3">
    <source>
        <dbReference type="ARBA" id="ARBA00022741"/>
    </source>
</evidence>
<dbReference type="Proteomes" id="UP000004198">
    <property type="component" value="Unassembled WGS sequence"/>
</dbReference>
<dbReference type="SMART" id="SM00382">
    <property type="entry name" value="AAA"/>
    <property type="match status" value="1"/>
</dbReference>
<dbReference type="CDD" id="cd03255">
    <property type="entry name" value="ABC_MJ0796_LolCDE_FtsE"/>
    <property type="match status" value="1"/>
</dbReference>
<feature type="domain" description="ABC transporter" evidence="5">
    <location>
        <begin position="14"/>
        <end position="255"/>
    </location>
</feature>
<dbReference type="InterPro" id="IPR003593">
    <property type="entry name" value="AAA+_ATPase"/>
</dbReference>
<comment type="similarity">
    <text evidence="1">Belongs to the ABC transporter superfamily.</text>
</comment>
<dbReference type="SUPFAM" id="SSF52540">
    <property type="entry name" value="P-loop containing nucleoside triphosphate hydrolases"/>
    <property type="match status" value="1"/>
</dbReference>
<keyword evidence="7" id="KW-1185">Reference proteome</keyword>
<dbReference type="PANTHER" id="PTHR42798:SF7">
    <property type="entry name" value="ALPHA-D-RIBOSE 1-METHYLPHOSPHONATE 5-TRIPHOSPHATE SYNTHASE SUBUNIT PHNL"/>
    <property type="match status" value="1"/>
</dbReference>
<reference evidence="6 7" key="1">
    <citation type="submission" date="2009-06" db="EMBL/GenBank/DDBJ databases">
        <title>The draft genome of Clostridium carboxidivorans P7.</title>
        <authorList>
            <consortium name="US DOE Joint Genome Institute (JGI-PGF)"/>
            <person name="Lucas S."/>
            <person name="Copeland A."/>
            <person name="Lapidus A."/>
            <person name="Glavina del Rio T."/>
            <person name="Tice H."/>
            <person name="Bruce D."/>
            <person name="Goodwin L."/>
            <person name="Pitluck S."/>
            <person name="Larimer F."/>
            <person name="Land M.L."/>
            <person name="Hauser L."/>
            <person name="Hemme C.L."/>
        </authorList>
    </citation>
    <scope>NUCLEOTIDE SEQUENCE [LARGE SCALE GENOMIC DNA]</scope>
    <source>
        <strain evidence="6 7">P7</strain>
    </source>
</reference>
<dbReference type="FunFam" id="3.40.50.300:FF:000032">
    <property type="entry name" value="Export ABC transporter ATP-binding protein"/>
    <property type="match status" value="1"/>
</dbReference>
<dbReference type="AlphaFoldDB" id="C6Q1J4"/>
<dbReference type="PANTHER" id="PTHR42798">
    <property type="entry name" value="LIPOPROTEIN-RELEASING SYSTEM ATP-BINDING PROTEIN LOLD"/>
    <property type="match status" value="1"/>
</dbReference>
<evidence type="ECO:0000259" key="5">
    <source>
        <dbReference type="PROSITE" id="PS50893"/>
    </source>
</evidence>
<dbReference type="InterPro" id="IPR003439">
    <property type="entry name" value="ABC_transporter-like_ATP-bd"/>
</dbReference>
<dbReference type="PROSITE" id="PS50893">
    <property type="entry name" value="ABC_TRANSPORTER_2"/>
    <property type="match status" value="1"/>
</dbReference>
<comment type="caution">
    <text evidence="6">The sequence shown here is derived from an EMBL/GenBank/DDBJ whole genome shotgun (WGS) entry which is preliminary data.</text>
</comment>
<keyword evidence="3" id="KW-0547">Nucleotide-binding</keyword>
<dbReference type="GO" id="GO:0022857">
    <property type="term" value="F:transmembrane transporter activity"/>
    <property type="evidence" value="ECO:0007669"/>
    <property type="project" value="UniProtKB-ARBA"/>
</dbReference>
<organism evidence="6 7">
    <name type="scientific">Clostridium carboxidivorans P7</name>
    <dbReference type="NCBI Taxonomy" id="536227"/>
    <lineage>
        <taxon>Bacteria</taxon>
        <taxon>Bacillati</taxon>
        <taxon>Bacillota</taxon>
        <taxon>Clostridia</taxon>
        <taxon>Eubacteriales</taxon>
        <taxon>Clostridiaceae</taxon>
        <taxon>Clostridium</taxon>
    </lineage>
</organism>
<dbReference type="GO" id="GO:0005524">
    <property type="term" value="F:ATP binding"/>
    <property type="evidence" value="ECO:0007669"/>
    <property type="project" value="UniProtKB-KW"/>
</dbReference>
<keyword evidence="4" id="KW-0067">ATP-binding</keyword>
<accession>C6Q1J4</accession>